<dbReference type="PANTHER" id="PTHR43285">
    <property type="entry name" value="ANTHRANILATE PHOSPHORIBOSYLTRANSFERASE"/>
    <property type="match status" value="1"/>
</dbReference>
<gene>
    <name evidence="11" type="ORF">UFOPK1762_01890</name>
    <name evidence="12" type="ORF">UFOPK2624_02202</name>
    <name evidence="10" type="ORF">UFOPK4201_02118</name>
</gene>
<dbReference type="InterPro" id="IPR005940">
    <property type="entry name" value="Anthranilate_Pribosyl_Tfrase"/>
</dbReference>
<evidence type="ECO:0000256" key="5">
    <source>
        <dbReference type="ARBA" id="ARBA00022679"/>
    </source>
</evidence>
<accession>A0A6J6AQU2</accession>
<evidence type="ECO:0000313" key="10">
    <source>
        <dbReference type="EMBL" id="CAB4373064.1"/>
    </source>
</evidence>
<dbReference type="EMBL" id="CAEZXY010000203">
    <property type="protein sequence ID" value="CAB4729067.1"/>
    <property type="molecule type" value="Genomic_DNA"/>
</dbReference>
<keyword evidence="7" id="KW-0057">Aromatic amino acid biosynthesis</keyword>
<evidence type="ECO:0000256" key="3">
    <source>
        <dbReference type="ARBA" id="ARBA00022605"/>
    </source>
</evidence>
<keyword evidence="5" id="KW-0808">Transferase</keyword>
<evidence type="ECO:0000256" key="4">
    <source>
        <dbReference type="ARBA" id="ARBA00022676"/>
    </source>
</evidence>
<evidence type="ECO:0000313" key="12">
    <source>
        <dbReference type="EMBL" id="CAB4729067.1"/>
    </source>
</evidence>
<dbReference type="Gene3D" id="1.20.970.10">
    <property type="entry name" value="Transferase, Pyrimidine Nucleoside Phosphorylase, Chain C"/>
    <property type="match status" value="1"/>
</dbReference>
<feature type="domain" description="Glycosyl transferase family 3 N-terminal" evidence="9">
    <location>
        <begin position="6"/>
        <end position="66"/>
    </location>
</feature>
<evidence type="ECO:0000256" key="1">
    <source>
        <dbReference type="ARBA" id="ARBA00004907"/>
    </source>
</evidence>
<keyword evidence="4" id="KW-0328">Glycosyltransferase</keyword>
<reference evidence="10" key="1">
    <citation type="submission" date="2020-05" db="EMBL/GenBank/DDBJ databases">
        <authorList>
            <person name="Chiriac C."/>
            <person name="Salcher M."/>
            <person name="Ghai R."/>
            <person name="Kavagutti S V."/>
        </authorList>
    </citation>
    <scope>NUCLEOTIDE SEQUENCE</scope>
</reference>
<evidence type="ECO:0000256" key="2">
    <source>
        <dbReference type="ARBA" id="ARBA00011948"/>
    </source>
</evidence>
<dbReference type="EMBL" id="CAEUNJ010000156">
    <property type="protein sequence ID" value="CAB4373064.1"/>
    <property type="molecule type" value="Genomic_DNA"/>
</dbReference>
<comment type="pathway">
    <text evidence="1">Amino-acid biosynthesis; L-tryptophan biosynthesis; L-tryptophan from chorismate: step 2/5.</text>
</comment>
<dbReference type="SUPFAM" id="SSF47648">
    <property type="entry name" value="Nucleoside phosphorylase/phosphoribosyltransferase N-terminal domain"/>
    <property type="match status" value="1"/>
</dbReference>
<dbReference type="Pfam" id="PF02885">
    <property type="entry name" value="Glycos_trans_3N"/>
    <property type="match status" value="1"/>
</dbReference>
<dbReference type="FunFam" id="3.40.1030.10:FF:000002">
    <property type="entry name" value="Anthranilate phosphoribosyltransferase"/>
    <property type="match status" value="1"/>
</dbReference>
<proteinExistence type="inferred from homology"/>
<keyword evidence="3" id="KW-0028">Amino-acid biosynthesis</keyword>
<dbReference type="NCBIfam" id="TIGR01245">
    <property type="entry name" value="trpD"/>
    <property type="match status" value="1"/>
</dbReference>
<dbReference type="GO" id="GO:0004048">
    <property type="term" value="F:anthranilate phosphoribosyltransferase activity"/>
    <property type="evidence" value="ECO:0007669"/>
    <property type="project" value="UniProtKB-EC"/>
</dbReference>
<dbReference type="InterPro" id="IPR036320">
    <property type="entry name" value="Glycosyl_Trfase_fam3_N_dom_sf"/>
</dbReference>
<dbReference type="InterPro" id="IPR035902">
    <property type="entry name" value="Nuc_phospho_transferase"/>
</dbReference>
<dbReference type="EMBL" id="CAEZTY010000121">
    <property type="protein sequence ID" value="CAB4600485.1"/>
    <property type="molecule type" value="Genomic_DNA"/>
</dbReference>
<evidence type="ECO:0000256" key="6">
    <source>
        <dbReference type="ARBA" id="ARBA00022822"/>
    </source>
</evidence>
<keyword evidence="6" id="KW-0822">Tryptophan biosynthesis</keyword>
<dbReference type="AlphaFoldDB" id="A0A6J6AQU2"/>
<dbReference type="InterPro" id="IPR000312">
    <property type="entry name" value="Glycosyl_Trfase_fam3"/>
</dbReference>
<evidence type="ECO:0000259" key="8">
    <source>
        <dbReference type="Pfam" id="PF00591"/>
    </source>
</evidence>
<dbReference type="InterPro" id="IPR017459">
    <property type="entry name" value="Glycosyl_Trfase_fam3_N_dom"/>
</dbReference>
<organism evidence="10">
    <name type="scientific">freshwater metagenome</name>
    <dbReference type="NCBI Taxonomy" id="449393"/>
    <lineage>
        <taxon>unclassified sequences</taxon>
        <taxon>metagenomes</taxon>
        <taxon>ecological metagenomes</taxon>
    </lineage>
</organism>
<dbReference type="EC" id="2.4.2.18" evidence="2"/>
<name>A0A6J6AQU2_9ZZZZ</name>
<evidence type="ECO:0000256" key="7">
    <source>
        <dbReference type="ARBA" id="ARBA00023141"/>
    </source>
</evidence>
<dbReference type="Pfam" id="PF00591">
    <property type="entry name" value="Glycos_transf_3"/>
    <property type="match status" value="1"/>
</dbReference>
<dbReference type="PANTHER" id="PTHR43285:SF2">
    <property type="entry name" value="ANTHRANILATE PHOSPHORIBOSYLTRANSFERASE"/>
    <property type="match status" value="1"/>
</dbReference>
<dbReference type="SUPFAM" id="SSF52418">
    <property type="entry name" value="Nucleoside phosphorylase/phosphoribosyltransferase catalytic domain"/>
    <property type="match status" value="1"/>
</dbReference>
<dbReference type="GO" id="GO:0005829">
    <property type="term" value="C:cytosol"/>
    <property type="evidence" value="ECO:0007669"/>
    <property type="project" value="TreeGrafter"/>
</dbReference>
<feature type="domain" description="Glycosyl transferase family 3" evidence="8">
    <location>
        <begin position="75"/>
        <end position="328"/>
    </location>
</feature>
<dbReference type="HAMAP" id="MF_00211">
    <property type="entry name" value="TrpD"/>
    <property type="match status" value="1"/>
</dbReference>
<protein>
    <recommendedName>
        <fullName evidence="2">anthranilate phosphoribosyltransferase</fullName>
        <ecNumber evidence="2">2.4.2.18</ecNumber>
    </recommendedName>
</protein>
<sequence>MDWPALLSTLVAGSDLTSEQAGDALREILAGAATDAQIAAFLIALRMKGETIGEVSAMVDAMLESAAPIELPAGPDAIDIVGTGGAPSRRAHALNVSTMASFVAAGAGARVVKHGNRKASSTSGSFDLLEALGIPLELDGPGIAHCVSEAGIAFCFARSFHPAMRHAGPVRTQLGVPTVFNFLGPLSHPARVQRQVIGVSDLRIAPIVVGVLQQRGAPRALVVSGDDGMDEFTTTTTSTIHELRDGVVNTTTFDPRDVGIALVSPDAIAGGGPEVNADIAGRVFGGESGAYRDIVCLNAAAGLFVAGIVDDLSSGVVKAQESIDSGAAAAVLQRLISAANDVAN</sequence>
<dbReference type="Gene3D" id="3.40.1030.10">
    <property type="entry name" value="Nucleoside phosphorylase/phosphoribosyltransferase catalytic domain"/>
    <property type="match status" value="1"/>
</dbReference>
<evidence type="ECO:0000259" key="9">
    <source>
        <dbReference type="Pfam" id="PF02885"/>
    </source>
</evidence>
<dbReference type="GO" id="GO:0000162">
    <property type="term" value="P:L-tryptophan biosynthetic process"/>
    <property type="evidence" value="ECO:0007669"/>
    <property type="project" value="UniProtKB-KW"/>
</dbReference>
<evidence type="ECO:0000313" key="11">
    <source>
        <dbReference type="EMBL" id="CAB4600485.1"/>
    </source>
</evidence>